<organism evidence="9 10">
    <name type="scientific">Desulfomonile tiedjei (strain ATCC 49306 / DSM 6799 / DCB-1)</name>
    <dbReference type="NCBI Taxonomy" id="706587"/>
    <lineage>
        <taxon>Bacteria</taxon>
        <taxon>Pseudomonadati</taxon>
        <taxon>Thermodesulfobacteriota</taxon>
        <taxon>Desulfomonilia</taxon>
        <taxon>Desulfomonilales</taxon>
        <taxon>Desulfomonilaceae</taxon>
        <taxon>Desulfomonile</taxon>
    </lineage>
</organism>
<dbReference type="KEGG" id="dti:Desti_3671"/>
<dbReference type="Proteomes" id="UP000006055">
    <property type="component" value="Chromosome"/>
</dbReference>
<dbReference type="Pfam" id="PF01555">
    <property type="entry name" value="N6_N4_Mtase"/>
    <property type="match status" value="1"/>
</dbReference>
<evidence type="ECO:0000313" key="10">
    <source>
        <dbReference type="Proteomes" id="UP000006055"/>
    </source>
</evidence>
<dbReference type="PRINTS" id="PR00506">
    <property type="entry name" value="D21N6MTFRASE"/>
</dbReference>
<proteinExistence type="inferred from homology"/>
<dbReference type="InterPro" id="IPR002295">
    <property type="entry name" value="N4/N6-MTase_EcoPI_Mod-like"/>
</dbReference>
<dbReference type="GO" id="GO:0032259">
    <property type="term" value="P:methylation"/>
    <property type="evidence" value="ECO:0007669"/>
    <property type="project" value="UniProtKB-KW"/>
</dbReference>
<evidence type="ECO:0000259" key="8">
    <source>
        <dbReference type="Pfam" id="PF01555"/>
    </source>
</evidence>
<dbReference type="InterPro" id="IPR002052">
    <property type="entry name" value="DNA_methylase_N6_adenine_CS"/>
</dbReference>
<dbReference type="Gene3D" id="3.40.50.150">
    <property type="entry name" value="Vaccinia Virus protein VP39"/>
    <property type="match status" value="2"/>
</dbReference>
<keyword evidence="10" id="KW-1185">Reference proteome</keyword>
<feature type="domain" description="DNA methylase N-4/N-6" evidence="8">
    <location>
        <begin position="44"/>
        <end position="107"/>
    </location>
</feature>
<dbReference type="InterPro" id="IPR002941">
    <property type="entry name" value="DNA_methylase_N4/N6"/>
</dbReference>
<dbReference type="PATRIC" id="fig|706587.4.peg.4176"/>
<evidence type="ECO:0000256" key="7">
    <source>
        <dbReference type="SAM" id="MobiDB-lite"/>
    </source>
</evidence>
<dbReference type="PROSITE" id="PS00092">
    <property type="entry name" value="N6_MTASE"/>
    <property type="match status" value="1"/>
</dbReference>
<dbReference type="GO" id="GO:0009007">
    <property type="term" value="F:site-specific DNA-methyltransferase (adenine-specific) activity"/>
    <property type="evidence" value="ECO:0007669"/>
    <property type="project" value="UniProtKB-EC"/>
</dbReference>
<comment type="similarity">
    <text evidence="1">Belongs to the N(4)/N(6)-methyltransferase family.</text>
</comment>
<protein>
    <recommendedName>
        <fullName evidence="2">site-specific DNA-methyltransferase (adenine-specific)</fullName>
        <ecNumber evidence="2">2.1.1.72</ecNumber>
    </recommendedName>
</protein>
<evidence type="ECO:0000256" key="5">
    <source>
        <dbReference type="ARBA" id="ARBA00022691"/>
    </source>
</evidence>
<dbReference type="InterPro" id="IPR029063">
    <property type="entry name" value="SAM-dependent_MTases_sf"/>
</dbReference>
<dbReference type="REBASE" id="49187">
    <property type="entry name" value="M.Dti6799ORF3671P"/>
</dbReference>
<dbReference type="RefSeq" id="WP_014811445.1">
    <property type="nucleotide sequence ID" value="NC_018025.1"/>
</dbReference>
<dbReference type="EMBL" id="CP003360">
    <property type="protein sequence ID" value="AFM26317.1"/>
    <property type="molecule type" value="Genomic_DNA"/>
</dbReference>
<keyword evidence="4" id="KW-0808">Transferase</keyword>
<keyword evidence="3 9" id="KW-0489">Methyltransferase</keyword>
<evidence type="ECO:0000256" key="1">
    <source>
        <dbReference type="ARBA" id="ARBA00006594"/>
    </source>
</evidence>
<dbReference type="eggNOG" id="COG1743">
    <property type="taxonomic scope" value="Bacteria"/>
</dbReference>
<accession>I4C9S6</accession>
<comment type="catalytic activity">
    <reaction evidence="6">
        <text>a 2'-deoxyadenosine in DNA + S-adenosyl-L-methionine = an N(6)-methyl-2'-deoxyadenosine in DNA + S-adenosyl-L-homocysteine + H(+)</text>
        <dbReference type="Rhea" id="RHEA:15197"/>
        <dbReference type="Rhea" id="RHEA-COMP:12418"/>
        <dbReference type="Rhea" id="RHEA-COMP:12419"/>
        <dbReference type="ChEBI" id="CHEBI:15378"/>
        <dbReference type="ChEBI" id="CHEBI:57856"/>
        <dbReference type="ChEBI" id="CHEBI:59789"/>
        <dbReference type="ChEBI" id="CHEBI:90615"/>
        <dbReference type="ChEBI" id="CHEBI:90616"/>
        <dbReference type="EC" id="2.1.1.72"/>
    </reaction>
</comment>
<feature type="compositionally biased region" description="Basic and acidic residues" evidence="7">
    <location>
        <begin position="14"/>
        <end position="25"/>
    </location>
</feature>
<feature type="region of interest" description="Disordered" evidence="7">
    <location>
        <begin position="1"/>
        <end position="28"/>
    </location>
</feature>
<dbReference type="HOGENOM" id="CLU_029912_0_0_7"/>
<dbReference type="AlphaFoldDB" id="I4C9S6"/>
<evidence type="ECO:0000256" key="3">
    <source>
        <dbReference type="ARBA" id="ARBA00022603"/>
    </source>
</evidence>
<dbReference type="EC" id="2.1.1.72" evidence="2"/>
<keyword evidence="5" id="KW-0949">S-adenosyl-L-methionine</keyword>
<reference evidence="10" key="1">
    <citation type="submission" date="2012-06" db="EMBL/GenBank/DDBJ databases">
        <title>Complete sequence of chromosome of Desulfomonile tiedjei DSM 6799.</title>
        <authorList>
            <person name="Lucas S."/>
            <person name="Copeland A."/>
            <person name="Lapidus A."/>
            <person name="Glavina del Rio T."/>
            <person name="Dalin E."/>
            <person name="Tice H."/>
            <person name="Bruce D."/>
            <person name="Goodwin L."/>
            <person name="Pitluck S."/>
            <person name="Peters L."/>
            <person name="Ovchinnikova G."/>
            <person name="Zeytun A."/>
            <person name="Lu M."/>
            <person name="Kyrpides N."/>
            <person name="Mavromatis K."/>
            <person name="Ivanova N."/>
            <person name="Brettin T."/>
            <person name="Detter J.C."/>
            <person name="Han C."/>
            <person name="Larimer F."/>
            <person name="Land M."/>
            <person name="Hauser L."/>
            <person name="Markowitz V."/>
            <person name="Cheng J.-F."/>
            <person name="Hugenholtz P."/>
            <person name="Woyke T."/>
            <person name="Wu D."/>
            <person name="Spring S."/>
            <person name="Schroeder M."/>
            <person name="Brambilla E."/>
            <person name="Klenk H.-P."/>
            <person name="Eisen J.A."/>
        </authorList>
    </citation>
    <scope>NUCLEOTIDE SEQUENCE [LARGE SCALE GENOMIC DNA]</scope>
    <source>
        <strain evidence="10">ATCC 49306 / DSM 6799 / DCB-1</strain>
    </source>
</reference>
<evidence type="ECO:0000256" key="2">
    <source>
        <dbReference type="ARBA" id="ARBA00011900"/>
    </source>
</evidence>
<evidence type="ECO:0000313" key="9">
    <source>
        <dbReference type="EMBL" id="AFM26317.1"/>
    </source>
</evidence>
<dbReference type="GO" id="GO:0003677">
    <property type="term" value="F:DNA binding"/>
    <property type="evidence" value="ECO:0007669"/>
    <property type="project" value="InterPro"/>
</dbReference>
<gene>
    <name evidence="9" type="ordered locus">Desti_3671</name>
</gene>
<sequence>MFYSGDRPNPSLRDFAESHVHDKPFDPNSSDYHVQEFIKPIETNRNSPLYGMHPYHLGKKPADAIQEYVRHYTDPGDLVLDPFCGSGSTVLAALTLGRKAIGIDASPAATFITRFVVNPCDPEDLKQRFNRLCETVKPFMDDLYSTTCHLCGSPGTIHHVVYSNVYQCPSCGAHITLFEAVSGNPPGCPSCFRKRGRIQPITPFLTKCGNRPVTLNFSCNETCTRGRITRSVCGTPEEQAAFREIDLPRIDRIENSPVEHPFPDRFMMDVQDSDIPWGDEWRPSRNFRKVRDLFTTRNLKAIAACMHAAGSDDDLRAIVTAGMFALSLKAQHLKGGGGYIPGTWSLPPMSKQRNAMETLGKIFSRVYKAKRMLLSSISLDELCLSTQSATDLSALPDSSVEYIFTDPPYGGTVQYAELNFIWEAWLGMNTSWREREIVVNGTRGKGLNEWTETMVAAMSECCRVLKPGRWLSLCYHDSSLAMWGRVQDIMIKAGFEIGESTSPLYIDTGSSTYNQRVTRKSVKRELVINYRKPCRRSEVKNPVLATSNYENTVRRIVTAFLQSSPGASKDRIYDHLTHALLRQTRIQDLDFERVLRELAIQSSNGENAWFLKKTAPKI</sequence>
<dbReference type="GO" id="GO:0008170">
    <property type="term" value="F:N-methyltransferase activity"/>
    <property type="evidence" value="ECO:0007669"/>
    <property type="project" value="InterPro"/>
</dbReference>
<dbReference type="STRING" id="706587.Desti_3671"/>
<evidence type="ECO:0000256" key="6">
    <source>
        <dbReference type="ARBA" id="ARBA00047942"/>
    </source>
</evidence>
<evidence type="ECO:0000256" key="4">
    <source>
        <dbReference type="ARBA" id="ARBA00022679"/>
    </source>
</evidence>
<dbReference type="SUPFAM" id="SSF53335">
    <property type="entry name" value="S-adenosyl-L-methionine-dependent methyltransferases"/>
    <property type="match status" value="2"/>
</dbReference>
<name>I4C9S6_DESTA</name>
<dbReference type="eggNOG" id="COG0863">
    <property type="taxonomic scope" value="Bacteria"/>
</dbReference>